<evidence type="ECO:0000256" key="7">
    <source>
        <dbReference type="ARBA" id="ARBA00022989"/>
    </source>
</evidence>
<dbReference type="InterPro" id="IPR010457">
    <property type="entry name" value="IgC2-like_lig-bd"/>
</dbReference>
<evidence type="ECO:0000256" key="16">
    <source>
        <dbReference type="SAM" id="Phobius"/>
    </source>
</evidence>
<keyword evidence="10 19" id="KW-0675">Receptor</keyword>
<dbReference type="GO" id="GO:0005886">
    <property type="term" value="C:plasma membrane"/>
    <property type="evidence" value="ECO:0007669"/>
    <property type="project" value="UniProtKB-ARBA"/>
</dbReference>
<dbReference type="PROSITE" id="PS01353">
    <property type="entry name" value="HEMATOPO_REC_L_F2"/>
    <property type="match status" value="1"/>
</dbReference>
<dbReference type="InterPro" id="IPR003961">
    <property type="entry name" value="FN3_dom"/>
</dbReference>
<evidence type="ECO:0000256" key="10">
    <source>
        <dbReference type="ARBA" id="ARBA00023170"/>
    </source>
</evidence>
<reference evidence="19 20" key="1">
    <citation type="journal article" date="2020" name="Nature">
        <title>Six reference-quality genomes reveal evolution of bat adaptations.</title>
        <authorList>
            <person name="Jebb D."/>
            <person name="Huang Z."/>
            <person name="Pippel M."/>
            <person name="Hughes G.M."/>
            <person name="Lavrichenko K."/>
            <person name="Devanna P."/>
            <person name="Winkler S."/>
            <person name="Jermiin L.S."/>
            <person name="Skirmuntt E.C."/>
            <person name="Katzourakis A."/>
            <person name="Burkitt-Gray L."/>
            <person name="Ray D.A."/>
            <person name="Sullivan K.A.M."/>
            <person name="Roscito J.G."/>
            <person name="Kirilenko B.M."/>
            <person name="Davalos L.M."/>
            <person name="Corthals A.P."/>
            <person name="Power M.L."/>
            <person name="Jones G."/>
            <person name="Ransome R.D."/>
            <person name="Dechmann D.K.N."/>
            <person name="Locatelli A.G."/>
            <person name="Puechmaille S.J."/>
            <person name="Fedrigo O."/>
            <person name="Jarvis E.D."/>
            <person name="Hiller M."/>
            <person name="Vernes S.C."/>
            <person name="Myers E.W."/>
            <person name="Teeling E.C."/>
        </authorList>
    </citation>
    <scope>NUCLEOTIDE SEQUENCE [LARGE SCALE GENOMIC DNA]</scope>
    <source>
        <strain evidence="19">MRhiFer1</strain>
        <tissue evidence="19">Lung</tissue>
    </source>
</reference>
<accession>A0A7J7X3T0</accession>
<evidence type="ECO:0000256" key="3">
    <source>
        <dbReference type="ARBA" id="ARBA00022692"/>
    </source>
</evidence>
<dbReference type="Gene3D" id="2.60.40.10">
    <property type="entry name" value="Immunoglobulins"/>
    <property type="match status" value="6"/>
</dbReference>
<dbReference type="PANTHER" id="PTHR48423:SF1">
    <property type="entry name" value="INTERLEUKIN-27 RECEPTOR SUBUNIT ALPHA"/>
    <property type="match status" value="1"/>
</dbReference>
<keyword evidence="8 16" id="KW-0472">Membrane</keyword>
<dbReference type="SUPFAM" id="SSF48726">
    <property type="entry name" value="Immunoglobulin"/>
    <property type="match status" value="1"/>
</dbReference>
<proteinExistence type="inferred from homology"/>
<dbReference type="PANTHER" id="PTHR48423">
    <property type="entry name" value="INTERLEUKIN-27 RECEPTOR SUBUNIT ALPHA"/>
    <property type="match status" value="1"/>
</dbReference>
<dbReference type="GO" id="GO:0030666">
    <property type="term" value="C:endocytic vesicle membrane"/>
    <property type="evidence" value="ECO:0007669"/>
    <property type="project" value="UniProtKB-ARBA"/>
</dbReference>
<dbReference type="FunFam" id="2.60.40.10:FF:000997">
    <property type="entry name" value="Colony stimulating factor 3 receptor (Granulocyte)"/>
    <property type="match status" value="1"/>
</dbReference>
<dbReference type="InterPro" id="IPR036116">
    <property type="entry name" value="FN3_sf"/>
</dbReference>
<gene>
    <name evidence="19" type="ORF">mRhiFer1_003414</name>
</gene>
<dbReference type="FunFam" id="2.60.40.10:FF:001209">
    <property type="entry name" value="Colony stimulating factor 3 receptor"/>
    <property type="match status" value="1"/>
</dbReference>
<dbReference type="PROSITE" id="PS50853">
    <property type="entry name" value="FN3"/>
    <property type="match status" value="2"/>
</dbReference>
<feature type="domain" description="Fibronectin type-III" evidence="18">
    <location>
        <begin position="543"/>
        <end position="634"/>
    </location>
</feature>
<keyword evidence="9" id="KW-1015">Disulfide bond</keyword>
<dbReference type="FunFam" id="2.60.40.10:FF:000839">
    <property type="entry name" value="granulocyte colony-stimulating factor receptor isoform X1"/>
    <property type="match status" value="1"/>
</dbReference>
<keyword evidence="4 17" id="KW-0732">Signal</keyword>
<dbReference type="FunFam" id="2.60.40.10:FF:000879">
    <property type="entry name" value="Colony stimulating factor 3 receptor"/>
    <property type="match status" value="1"/>
</dbReference>
<comment type="subunit">
    <text evidence="13">Homodimer. The dimeric receptor binds two CSF3 molecules. Interacts with CEACAM1; down-regulates the CSF3R-STAT3 pathway through recruitment of PTPN6 that dephosphorylates CSF3R.</text>
</comment>
<feature type="chain" id="PRO_5029856463" description="Granulocyte colony-stimulating factor receptor" evidence="17">
    <location>
        <begin position="25"/>
        <end position="879"/>
    </location>
</feature>
<dbReference type="InterPro" id="IPR036179">
    <property type="entry name" value="Ig-like_dom_sf"/>
</dbReference>
<keyword evidence="3 16" id="KW-0812">Transmembrane</keyword>
<evidence type="ECO:0000259" key="18">
    <source>
        <dbReference type="PROSITE" id="PS50853"/>
    </source>
</evidence>
<keyword evidence="11" id="KW-0325">Glycoprotein</keyword>
<feature type="transmembrane region" description="Helical" evidence="16">
    <location>
        <begin position="641"/>
        <end position="663"/>
    </location>
</feature>
<dbReference type="SUPFAM" id="SSF49265">
    <property type="entry name" value="Fibronectin type III"/>
    <property type="match status" value="4"/>
</dbReference>
<dbReference type="Pfam" id="PF06328">
    <property type="entry name" value="Lep_receptor_Ig"/>
    <property type="match status" value="1"/>
</dbReference>
<dbReference type="FunFam" id="2.60.40.10:FF:000465">
    <property type="entry name" value="Granulocyte colony-stimulating factor receptor"/>
    <property type="match status" value="1"/>
</dbReference>
<feature type="region of interest" description="Disordered" evidence="15">
    <location>
        <begin position="741"/>
        <end position="762"/>
    </location>
</feature>
<evidence type="ECO:0000256" key="4">
    <source>
        <dbReference type="ARBA" id="ARBA00022729"/>
    </source>
</evidence>
<evidence type="ECO:0000256" key="9">
    <source>
        <dbReference type="ARBA" id="ARBA00023157"/>
    </source>
</evidence>
<evidence type="ECO:0000256" key="17">
    <source>
        <dbReference type="SAM" id="SignalP"/>
    </source>
</evidence>
<evidence type="ECO:0000256" key="14">
    <source>
        <dbReference type="ARBA" id="ARBA00071023"/>
    </source>
</evidence>
<evidence type="ECO:0000313" key="19">
    <source>
        <dbReference type="EMBL" id="KAF6344264.1"/>
    </source>
</evidence>
<evidence type="ECO:0000256" key="8">
    <source>
        <dbReference type="ARBA" id="ARBA00023136"/>
    </source>
</evidence>
<name>A0A7J7X3T0_RHIFE</name>
<dbReference type="FunFam" id="2.60.40.10:FF:001234">
    <property type="entry name" value="Colony stimulating factor 3 receptor"/>
    <property type="match status" value="1"/>
</dbReference>
<keyword evidence="6" id="KW-0130">Cell adhesion</keyword>
<dbReference type="InterPro" id="IPR013783">
    <property type="entry name" value="Ig-like_fold"/>
</dbReference>
<feature type="signal peptide" evidence="17">
    <location>
        <begin position="1"/>
        <end position="24"/>
    </location>
</feature>
<dbReference type="Pfam" id="PF00041">
    <property type="entry name" value="fn3"/>
    <property type="match status" value="1"/>
</dbReference>
<comment type="caution">
    <text evidence="19">The sequence shown here is derived from an EMBL/GenBank/DDBJ whole genome shotgun (WGS) entry which is preliminary data.</text>
</comment>
<dbReference type="SMART" id="SM00060">
    <property type="entry name" value="FN3"/>
    <property type="match status" value="4"/>
</dbReference>
<evidence type="ECO:0000256" key="15">
    <source>
        <dbReference type="SAM" id="MobiDB-lite"/>
    </source>
</evidence>
<evidence type="ECO:0000256" key="13">
    <source>
        <dbReference type="ARBA" id="ARBA00066227"/>
    </source>
</evidence>
<dbReference type="InterPro" id="IPR003529">
    <property type="entry name" value="Hematopoietin_rcpt_Gp130_CS"/>
</dbReference>
<evidence type="ECO:0000256" key="1">
    <source>
        <dbReference type="ARBA" id="ARBA00004479"/>
    </source>
</evidence>
<keyword evidence="5" id="KW-0677">Repeat</keyword>
<comment type="subcellular location">
    <subcellularLocation>
        <location evidence="1">Membrane</location>
        <topology evidence="1">Single-pass type I membrane protein</topology>
    </subcellularLocation>
</comment>
<feature type="region of interest" description="Disordered" evidence="15">
    <location>
        <begin position="775"/>
        <end position="794"/>
    </location>
</feature>
<evidence type="ECO:0000256" key="6">
    <source>
        <dbReference type="ARBA" id="ARBA00022889"/>
    </source>
</evidence>
<feature type="domain" description="Fibronectin type-III" evidence="18">
    <location>
        <begin position="235"/>
        <end position="332"/>
    </location>
</feature>
<dbReference type="CDD" id="cd00063">
    <property type="entry name" value="FN3"/>
    <property type="match status" value="2"/>
</dbReference>
<organism evidence="19 20">
    <name type="scientific">Rhinolophus ferrumequinum</name>
    <name type="common">Greater horseshoe bat</name>
    <dbReference type="NCBI Taxonomy" id="59479"/>
    <lineage>
        <taxon>Eukaryota</taxon>
        <taxon>Metazoa</taxon>
        <taxon>Chordata</taxon>
        <taxon>Craniata</taxon>
        <taxon>Vertebrata</taxon>
        <taxon>Euteleostomi</taxon>
        <taxon>Mammalia</taxon>
        <taxon>Eutheria</taxon>
        <taxon>Laurasiatheria</taxon>
        <taxon>Chiroptera</taxon>
        <taxon>Yinpterochiroptera</taxon>
        <taxon>Rhinolophoidea</taxon>
        <taxon>Rhinolophidae</taxon>
        <taxon>Rhinolophinae</taxon>
        <taxon>Rhinolophus</taxon>
    </lineage>
</organism>
<protein>
    <recommendedName>
        <fullName evidence="14">Granulocyte colony-stimulating factor receptor</fullName>
    </recommendedName>
</protein>
<keyword evidence="7 16" id="KW-1133">Transmembrane helix</keyword>
<dbReference type="GO" id="GO:0007155">
    <property type="term" value="P:cell adhesion"/>
    <property type="evidence" value="ECO:0007669"/>
    <property type="project" value="UniProtKB-KW"/>
</dbReference>
<evidence type="ECO:0000256" key="12">
    <source>
        <dbReference type="ARBA" id="ARBA00023319"/>
    </source>
</evidence>
<evidence type="ECO:0000256" key="2">
    <source>
        <dbReference type="ARBA" id="ARBA00008921"/>
    </source>
</evidence>
<dbReference type="InterPro" id="IPR052672">
    <property type="entry name" value="Type1_Cytokine_Rcpt_Type2"/>
</dbReference>
<dbReference type="GO" id="GO:0004896">
    <property type="term" value="F:cytokine receptor activity"/>
    <property type="evidence" value="ECO:0007669"/>
    <property type="project" value="InterPro"/>
</dbReference>
<dbReference type="Proteomes" id="UP000585614">
    <property type="component" value="Unassembled WGS sequence"/>
</dbReference>
<dbReference type="AlphaFoldDB" id="A0A7J7X3T0"/>
<dbReference type="EMBL" id="JACAGC010000009">
    <property type="protein sequence ID" value="KAF6344264.1"/>
    <property type="molecule type" value="Genomic_DNA"/>
</dbReference>
<keyword evidence="12" id="KW-0393">Immunoglobulin domain</keyword>
<evidence type="ECO:0000256" key="11">
    <source>
        <dbReference type="ARBA" id="ARBA00023180"/>
    </source>
</evidence>
<sequence length="879" mass="97111">MAGPGTWSLTRAALIILLLPRSLEECGRISSSASIVRLGDAITASCIINQNCSHLGPESQILWKLGAELQPGGWQQQLLDGTQTSTITLPHINSPWTLLSCCLLWGDSLQILDQIELQAGYPPSTPHNLSCLMNLTTNSLTCQWEPGPDTHLSTNFTLKSFKSRGKCLTHEEAIPDCVPKDGQSRCSIPRKHLQLYQTMGIWVQAENALGTSVSPQLCLDPMDVVKLEPPTLWGLDPIPEVAPPQQGCLLLRWESWKLSAYIEQKCELRYQPQLGEDSWALVGPLPSRTLQYELCGLLPSTAYTLQMRCVRWPLPGHWSDWSPSLELSTPQQAPIVKLDTWWRQRQLDPRTVDVQLFWKPVPLEEEREQIQGYLVSWRPSGQAGAVLPLCNTTELNCTFHLPSVAREVVLVAYNMAGTSHPTPVVFLESRGPPLGRLHTIALDPHSLWVGWEPPTPQPRGYVIEWSPGTTSQPWCIMQHGAWCSSSHKTWKMEHNGSIAGTLLQENIRPFQLYEITVTPLYQDTMGPSQLIYAYSQEMAPSHAPELHLKHIGKTWAQLEWVPQAPELGKSPLTHYTIFWTNAQGQSFSTVLNASSHGFVLHGLEPASLYHVHLMAASQAGATNSTSLTLMTLALEVSELQIILGLFGLLILFTCLCGAARFCCRPSRKNPLWPSVPDPAHSSLGSWVPTIMAELSQLRKGQCLGQTCETNHALTPCPCVQEVFQLPSLWDPSMPPITKITVLEEDEKKPGPWESSDSSGTRGLPTLVQAYVLQGDPRAPSSQPQSQSGTSDHVLYGRVLGSPTHPGPGHYIRCDSTQPLLGGLTPSPKSYENLWFQTSPVRTPEPVVPNQEDDCVFGPLLDFPLLQGLQVHGMDGLGGF</sequence>
<evidence type="ECO:0000313" key="20">
    <source>
        <dbReference type="Proteomes" id="UP000585614"/>
    </source>
</evidence>
<evidence type="ECO:0000256" key="5">
    <source>
        <dbReference type="ARBA" id="ARBA00022737"/>
    </source>
</evidence>
<comment type="similarity">
    <text evidence="2">Belongs to the type I cytokine receptor family. Type 2 subfamily.</text>
</comment>